<evidence type="ECO:0000256" key="1">
    <source>
        <dbReference type="ARBA" id="ARBA00006062"/>
    </source>
</evidence>
<proteinExistence type="evidence at transcript level"/>
<evidence type="ECO:0000313" key="3">
    <source>
        <dbReference type="EMBL" id="JAP70856.1"/>
    </source>
</evidence>
<feature type="compositionally biased region" description="Basic and acidic residues" evidence="2">
    <location>
        <begin position="246"/>
        <end position="262"/>
    </location>
</feature>
<feature type="compositionally biased region" description="Basic and acidic residues" evidence="2">
    <location>
        <begin position="29"/>
        <end position="52"/>
    </location>
</feature>
<feature type="compositionally biased region" description="Low complexity" evidence="2">
    <location>
        <begin position="129"/>
        <end position="143"/>
    </location>
</feature>
<accession>A0A131XYR7</accession>
<evidence type="ECO:0000256" key="2">
    <source>
        <dbReference type="SAM" id="MobiDB-lite"/>
    </source>
</evidence>
<dbReference type="InterPro" id="IPR026806">
    <property type="entry name" value="CDV3"/>
</dbReference>
<name>A0A131XYR7_IXORI</name>
<dbReference type="PANTHER" id="PTHR16284">
    <property type="entry name" value="PROTEIN CDV3 HOMOLOG"/>
    <property type="match status" value="1"/>
</dbReference>
<dbReference type="GO" id="GO:0005737">
    <property type="term" value="C:cytoplasm"/>
    <property type="evidence" value="ECO:0007669"/>
    <property type="project" value="TreeGrafter"/>
</dbReference>
<reference evidence="3" key="1">
    <citation type="submission" date="2016-02" db="EMBL/GenBank/DDBJ databases">
        <title>RNAseq analyses of the midgut from blood- or serum-fed Ixodes ricinus ticks.</title>
        <authorList>
            <person name="Perner J."/>
            <person name="Provaznik J."/>
            <person name="Schrenkova J."/>
            <person name="Urbanova V."/>
            <person name="Ribeiro J.M."/>
            <person name="Kopacek P."/>
        </authorList>
    </citation>
    <scope>NUCLEOTIDE SEQUENCE</scope>
    <source>
        <tissue evidence="3">Gut</tissue>
    </source>
</reference>
<dbReference type="AlphaFoldDB" id="A0A131XYR7"/>
<dbReference type="PANTHER" id="PTHR16284:SF13">
    <property type="entry name" value="PROTEIN CDV3 HOMOLOG"/>
    <property type="match status" value="1"/>
</dbReference>
<feature type="compositionally biased region" description="Gly residues" evidence="2">
    <location>
        <begin position="179"/>
        <end position="201"/>
    </location>
</feature>
<feature type="compositionally biased region" description="Acidic residues" evidence="2">
    <location>
        <begin position="67"/>
        <end position="80"/>
    </location>
</feature>
<dbReference type="EMBL" id="GEFM01004940">
    <property type="protein sequence ID" value="JAP70856.1"/>
    <property type="molecule type" value="mRNA"/>
</dbReference>
<sequence>MADSSLDQFFAKKDKSKKKTKGMATTDPMGKKTEEAGKNSDKSAKKDREKQENSTGKVPSVIASLEQADEEWNDFEEEREVDYSGLRIQALTITEKEKEEEALRDQQDEDGEDGCPSSGDQQSGPWKMAAAAAQQALAAAQAEPEPEPELPPPRIEPEPKEAPKAGQPKAAYVPPHLRSGGGGSRSTGGGPSAARRLGGGRQTYDFTSEDQFPTLGAAVETPRWGPARQGPDVPDRSFTSVKHGLRNREDPSQQHIQLDLENKYSALHQGDGN</sequence>
<dbReference type="Pfam" id="PF15359">
    <property type="entry name" value="CDV3"/>
    <property type="match status" value="1"/>
</dbReference>
<feature type="region of interest" description="Disordered" evidence="2">
    <location>
        <begin position="1"/>
        <end position="273"/>
    </location>
</feature>
<comment type="similarity">
    <text evidence="1">Belongs to the CDV3 family.</text>
</comment>
<protein>
    <recommendedName>
        <fullName evidence="4">Protein CDV3 homolog</fullName>
    </recommendedName>
</protein>
<feature type="compositionally biased region" description="Basic and acidic residues" evidence="2">
    <location>
        <begin position="94"/>
        <end position="106"/>
    </location>
</feature>
<evidence type="ECO:0008006" key="4">
    <source>
        <dbReference type="Google" id="ProtNLM"/>
    </source>
</evidence>
<organism evidence="3">
    <name type="scientific">Ixodes ricinus</name>
    <name type="common">Common tick</name>
    <name type="synonym">Acarus ricinus</name>
    <dbReference type="NCBI Taxonomy" id="34613"/>
    <lineage>
        <taxon>Eukaryota</taxon>
        <taxon>Metazoa</taxon>
        <taxon>Ecdysozoa</taxon>
        <taxon>Arthropoda</taxon>
        <taxon>Chelicerata</taxon>
        <taxon>Arachnida</taxon>
        <taxon>Acari</taxon>
        <taxon>Parasitiformes</taxon>
        <taxon>Ixodida</taxon>
        <taxon>Ixodoidea</taxon>
        <taxon>Ixodidae</taxon>
        <taxon>Ixodinae</taxon>
        <taxon>Ixodes</taxon>
    </lineage>
</organism>